<comment type="caution">
    <text evidence="2">The sequence shown here is derived from an EMBL/GenBank/DDBJ whole genome shotgun (WGS) entry which is preliminary data.</text>
</comment>
<dbReference type="EMBL" id="JAHWDF010000003">
    <property type="protein sequence ID" value="MBW2960852.1"/>
    <property type="molecule type" value="Genomic_DNA"/>
</dbReference>
<evidence type="ECO:0000259" key="1">
    <source>
        <dbReference type="Pfam" id="PF07969"/>
    </source>
</evidence>
<accession>A0ABS6VZ26</accession>
<proteinExistence type="predicted"/>
<dbReference type="PANTHER" id="PTHR22642:SF2">
    <property type="entry name" value="PROTEIN LONG AFTER FAR-RED 3"/>
    <property type="match status" value="1"/>
</dbReference>
<evidence type="ECO:0000313" key="2">
    <source>
        <dbReference type="EMBL" id="MBW2960852.1"/>
    </source>
</evidence>
<feature type="domain" description="Amidohydrolase 3" evidence="1">
    <location>
        <begin position="68"/>
        <end position="540"/>
    </location>
</feature>
<name>A0ABS6VZ26_9FLAO</name>
<dbReference type="PANTHER" id="PTHR22642">
    <property type="entry name" value="IMIDAZOLONEPROPIONASE"/>
    <property type="match status" value="1"/>
</dbReference>
<protein>
    <submittedName>
        <fullName evidence="2">Amidohydrolase</fullName>
    </submittedName>
</protein>
<keyword evidence="3" id="KW-1185">Reference proteome</keyword>
<gene>
    <name evidence="2" type="ORF">KW502_03445</name>
</gene>
<dbReference type="InterPro" id="IPR033932">
    <property type="entry name" value="YtcJ-like"/>
</dbReference>
<evidence type="ECO:0000313" key="3">
    <source>
        <dbReference type="Proteomes" id="UP000719267"/>
    </source>
</evidence>
<reference evidence="2 3" key="1">
    <citation type="submission" date="2021-07" db="EMBL/GenBank/DDBJ databases">
        <title>Mesonia aestuariivivens sp. nov., isolated from a tidal flat.</title>
        <authorList>
            <person name="Kim Y.-O."/>
            <person name="Yoon J.-H."/>
        </authorList>
    </citation>
    <scope>NUCLEOTIDE SEQUENCE [LARGE SCALE GENOMIC DNA]</scope>
    <source>
        <strain evidence="2 3">JHPTF-M18</strain>
    </source>
</reference>
<dbReference type="Proteomes" id="UP000719267">
    <property type="component" value="Unassembled WGS sequence"/>
</dbReference>
<dbReference type="Pfam" id="PF07969">
    <property type="entry name" value="Amidohydro_3"/>
    <property type="match status" value="1"/>
</dbReference>
<sequence>MNKIVYIIICFTLFACQPKESVDLLVVNAKVYTVNKDFDIAKGFVVNDGKIVAVGQGEKLLLKYKPKETLDAEGKTIIPGLIDAHAHFYNLGLQLESVDLNETKSFDEVIQKIVAYQKVHQAKFIYGRGWDQNDWKIKEFPTKNKLDQLFPDTPVAITRIDGHAMLVNQKALDLAKINKNTKVDGGEIEIKNKELTGILIDNPMLRVWDIMPKPTRKQEIEGLLDAEKETLKYGLTTIDDAGLSKSSILLIDSLQKEGDLKTKVYAMVQNQEEDLNYFLNKGILRTKRLHVRSVKAYADGALGSRGAALKKPYADKEDHFGAMLISLRDFKKLAGKISKSEFQLNTHAIGDSANYVVLKVYDSILKNKSGQRWRVEHAQILEEQDFSYFKGNKNIIPSIQPTHATSDMYWAEDRIGDRVHNAYAYKKLLNKAGLVALGTDFPIEKVSPFLTFYAAVVRKDISGYPKTGFQMENSLSRENTLKGMTIWAAYANFEEKEKGSIEVGKYADFIILDRDIMMINEKDILKIKVDATYINGERVYGKQNKLKPQEVEH</sequence>
<dbReference type="PROSITE" id="PS51257">
    <property type="entry name" value="PROKAR_LIPOPROTEIN"/>
    <property type="match status" value="1"/>
</dbReference>
<dbReference type="RefSeq" id="WP_219039141.1">
    <property type="nucleotide sequence ID" value="NZ_JAHWDF010000003.1"/>
</dbReference>
<organism evidence="2 3">
    <name type="scientific">Mesonia aestuariivivens</name>
    <dbReference type="NCBI Taxonomy" id="2796128"/>
    <lineage>
        <taxon>Bacteria</taxon>
        <taxon>Pseudomonadati</taxon>
        <taxon>Bacteroidota</taxon>
        <taxon>Flavobacteriia</taxon>
        <taxon>Flavobacteriales</taxon>
        <taxon>Flavobacteriaceae</taxon>
        <taxon>Mesonia</taxon>
    </lineage>
</organism>
<dbReference type="CDD" id="cd01300">
    <property type="entry name" value="YtcJ_like"/>
    <property type="match status" value="1"/>
</dbReference>
<dbReference type="InterPro" id="IPR013108">
    <property type="entry name" value="Amidohydro_3"/>
</dbReference>